<dbReference type="InterPro" id="IPR003959">
    <property type="entry name" value="ATPase_AAA_core"/>
</dbReference>
<evidence type="ECO:0000313" key="2">
    <source>
        <dbReference type="EMBL" id="MFI7588349.1"/>
    </source>
</evidence>
<comment type="caution">
    <text evidence="2">The sequence shown here is derived from an EMBL/GenBank/DDBJ whole genome shotgun (WGS) entry which is preliminary data.</text>
</comment>
<dbReference type="InterPro" id="IPR051396">
    <property type="entry name" value="Bact_Antivir_Def_Nuclease"/>
</dbReference>
<dbReference type="Proteomes" id="UP001612915">
    <property type="component" value="Unassembled WGS sequence"/>
</dbReference>
<dbReference type="PANTHER" id="PTHR43581:SF2">
    <property type="entry name" value="EXCINUCLEASE ATPASE SUBUNIT"/>
    <property type="match status" value="1"/>
</dbReference>
<dbReference type="SUPFAM" id="SSF52540">
    <property type="entry name" value="P-loop containing nucleoside triphosphate hydrolases"/>
    <property type="match status" value="1"/>
</dbReference>
<protein>
    <submittedName>
        <fullName evidence="2">AAA family ATPase</fullName>
    </submittedName>
</protein>
<dbReference type="Pfam" id="PF13304">
    <property type="entry name" value="AAA_21"/>
    <property type="match status" value="1"/>
</dbReference>
<dbReference type="EMBL" id="JBITLV010000004">
    <property type="protein sequence ID" value="MFI7588349.1"/>
    <property type="molecule type" value="Genomic_DNA"/>
</dbReference>
<accession>A0ABW8APQ4</accession>
<dbReference type="PANTHER" id="PTHR43581">
    <property type="entry name" value="ATP/GTP PHOSPHATASE"/>
    <property type="match status" value="1"/>
</dbReference>
<dbReference type="Gene3D" id="3.40.50.300">
    <property type="entry name" value="P-loop containing nucleotide triphosphate hydrolases"/>
    <property type="match status" value="1"/>
</dbReference>
<evidence type="ECO:0000259" key="1">
    <source>
        <dbReference type="SMART" id="SM00382"/>
    </source>
</evidence>
<feature type="domain" description="AAA+ ATPase" evidence="1">
    <location>
        <begin position="1"/>
        <end position="279"/>
    </location>
</feature>
<dbReference type="RefSeq" id="WP_398281744.1">
    <property type="nucleotide sequence ID" value="NZ_JBITLV010000004.1"/>
</dbReference>
<sequence length="583" mass="65944">MVAGPNGVGKTRLLQHILNTLRGANLNPGSRIVIEATVEAERTAWGKSLLDLTDPVDLNILRATLQANRTRRNWSSSLVNFESNRTIQNLQPLSFSWDMQDPAEEVMSWDLTFNAMKDRFQDTVHAMYRMIEAQRGSIATRAIQLRRQGHEEMRLQFADPMEPFKEVFTTLLGPKSLVDPSPRTQRLEFKVNDSIFDFDALSSGEREVVNIAFDFLLRKPTDCIVFFDEPELHLHPELSYKMLQALQTIGERNQFILTTHSPDIITSSLDHTVIFLAPPKLDAAGAFQNQAIPVSETDETNQALQLLGQSIGIISLGRRIVLIEGLESSLDKQTYGSIIRDRHPELVLVPSGGKSGIKSFETVYKNILEKTMWGVDFFMLVDGDTEPAGTDEKTKAQEQDRLRVLPRYHLENYFLDENVWARIFRDLDQEDSKLADPVEVRELLSSIARDVLSYACALKVSHDLRLAVGNASLMPKNAHNKTVNETVSLILERAQNETARINDVLSDDKIQEHVARIYAQLERSLDSGEEWKRLIPGKPILGRFASQVGLTLGRAKNLYVREATRSNLGIFDEILDIFDTFSK</sequence>
<dbReference type="InterPro" id="IPR003593">
    <property type="entry name" value="AAA+_ATPase"/>
</dbReference>
<dbReference type="CDD" id="cd00267">
    <property type="entry name" value="ABC_ATPase"/>
    <property type="match status" value="1"/>
</dbReference>
<proteinExistence type="predicted"/>
<keyword evidence="3" id="KW-1185">Reference proteome</keyword>
<evidence type="ECO:0000313" key="3">
    <source>
        <dbReference type="Proteomes" id="UP001612915"/>
    </source>
</evidence>
<organism evidence="2 3">
    <name type="scientific">Spongisporangium articulatum</name>
    <dbReference type="NCBI Taxonomy" id="3362603"/>
    <lineage>
        <taxon>Bacteria</taxon>
        <taxon>Bacillati</taxon>
        <taxon>Actinomycetota</taxon>
        <taxon>Actinomycetes</taxon>
        <taxon>Kineosporiales</taxon>
        <taxon>Kineosporiaceae</taxon>
        <taxon>Spongisporangium</taxon>
    </lineage>
</organism>
<dbReference type="SMART" id="SM00382">
    <property type="entry name" value="AAA"/>
    <property type="match status" value="1"/>
</dbReference>
<reference evidence="2 3" key="1">
    <citation type="submission" date="2024-10" db="EMBL/GenBank/DDBJ databases">
        <title>The Natural Products Discovery Center: Release of the First 8490 Sequenced Strains for Exploring Actinobacteria Biosynthetic Diversity.</title>
        <authorList>
            <person name="Kalkreuter E."/>
            <person name="Kautsar S.A."/>
            <person name="Yang D."/>
            <person name="Bader C.D."/>
            <person name="Teijaro C.N."/>
            <person name="Fluegel L."/>
            <person name="Davis C.M."/>
            <person name="Simpson J.R."/>
            <person name="Lauterbach L."/>
            <person name="Steele A.D."/>
            <person name="Gui C."/>
            <person name="Meng S."/>
            <person name="Li G."/>
            <person name="Viehrig K."/>
            <person name="Ye F."/>
            <person name="Su P."/>
            <person name="Kiefer A.F."/>
            <person name="Nichols A."/>
            <person name="Cepeda A.J."/>
            <person name="Yan W."/>
            <person name="Fan B."/>
            <person name="Jiang Y."/>
            <person name="Adhikari A."/>
            <person name="Zheng C.-J."/>
            <person name="Schuster L."/>
            <person name="Cowan T.M."/>
            <person name="Smanski M.J."/>
            <person name="Chevrette M.G."/>
            <person name="De Carvalho L.P.S."/>
            <person name="Shen B."/>
        </authorList>
    </citation>
    <scope>NUCLEOTIDE SEQUENCE [LARGE SCALE GENOMIC DNA]</scope>
    <source>
        <strain evidence="2 3">NPDC049639</strain>
    </source>
</reference>
<name>A0ABW8APQ4_9ACTN</name>
<gene>
    <name evidence="2" type="ORF">ACIB24_14870</name>
</gene>
<dbReference type="InterPro" id="IPR027417">
    <property type="entry name" value="P-loop_NTPase"/>
</dbReference>